<dbReference type="Gene3D" id="3.40.30.10">
    <property type="entry name" value="Glutaredoxin"/>
    <property type="match status" value="1"/>
</dbReference>
<name>A0A1M7GU71_9GAMM</name>
<protein>
    <recommendedName>
        <fullName evidence="6 7">Thioredoxin</fullName>
    </recommendedName>
</protein>
<dbReference type="PANTHER" id="PTHR45663">
    <property type="entry name" value="GEO12009P1"/>
    <property type="match status" value="1"/>
</dbReference>
<dbReference type="GO" id="GO:0005737">
    <property type="term" value="C:cytoplasm"/>
    <property type="evidence" value="ECO:0007669"/>
    <property type="project" value="TreeGrafter"/>
</dbReference>
<dbReference type="PROSITE" id="PS51352">
    <property type="entry name" value="THIOREDOXIN_2"/>
    <property type="match status" value="1"/>
</dbReference>
<dbReference type="PROSITE" id="PS00194">
    <property type="entry name" value="THIOREDOXIN_1"/>
    <property type="match status" value="1"/>
</dbReference>
<evidence type="ECO:0000256" key="8">
    <source>
        <dbReference type="PIRSR" id="PIRSR000077-4"/>
    </source>
</evidence>
<keyword evidence="11" id="KW-1185">Reference proteome</keyword>
<sequence length="109" mass="11663">MNNLTAVDESSYVDEVVESQKPVLIKFWAPWCAPCKILDPVVESIAEEQGEALKVVTLNVDEAPGLAAQHGVRSLPTVTLLKGGEKLEALSGVQSKASLDALLTRHIQG</sequence>
<evidence type="ECO:0000256" key="1">
    <source>
        <dbReference type="ARBA" id="ARBA00008987"/>
    </source>
</evidence>
<feature type="domain" description="Thioredoxin" evidence="9">
    <location>
        <begin position="1"/>
        <end position="108"/>
    </location>
</feature>
<evidence type="ECO:0000256" key="6">
    <source>
        <dbReference type="NCBIfam" id="TIGR01068"/>
    </source>
</evidence>
<keyword evidence="3" id="KW-0249">Electron transport</keyword>
<dbReference type="Pfam" id="PF00085">
    <property type="entry name" value="Thioredoxin"/>
    <property type="match status" value="1"/>
</dbReference>
<dbReference type="FunFam" id="3.40.30.10:FF:000001">
    <property type="entry name" value="Thioredoxin"/>
    <property type="match status" value="1"/>
</dbReference>
<evidence type="ECO:0000256" key="2">
    <source>
        <dbReference type="ARBA" id="ARBA00022448"/>
    </source>
</evidence>
<dbReference type="InterPro" id="IPR013766">
    <property type="entry name" value="Thioredoxin_domain"/>
</dbReference>
<dbReference type="AlphaFoldDB" id="A0A1M7GU71"/>
<dbReference type="NCBIfam" id="TIGR01068">
    <property type="entry name" value="thioredoxin"/>
    <property type="match status" value="1"/>
</dbReference>
<dbReference type="InterPro" id="IPR036249">
    <property type="entry name" value="Thioredoxin-like_sf"/>
</dbReference>
<dbReference type="EMBL" id="LT670847">
    <property type="protein sequence ID" value="SHM19407.1"/>
    <property type="molecule type" value="Genomic_DNA"/>
</dbReference>
<dbReference type="STRING" id="29571.SAMN05878437_1710"/>
<evidence type="ECO:0000256" key="3">
    <source>
        <dbReference type="ARBA" id="ARBA00022982"/>
    </source>
</evidence>
<gene>
    <name evidence="10" type="ORF">SAMN05878437_1710</name>
</gene>
<evidence type="ECO:0000256" key="5">
    <source>
        <dbReference type="ARBA" id="ARBA00023284"/>
    </source>
</evidence>
<dbReference type="SUPFAM" id="SSF52833">
    <property type="entry name" value="Thioredoxin-like"/>
    <property type="match status" value="1"/>
</dbReference>
<evidence type="ECO:0000256" key="4">
    <source>
        <dbReference type="ARBA" id="ARBA00023157"/>
    </source>
</evidence>
<dbReference type="OrthoDB" id="9790390at2"/>
<keyword evidence="4 8" id="KW-1015">Disulfide bond</keyword>
<dbReference type="PANTHER" id="PTHR45663:SF11">
    <property type="entry name" value="GEO12009P1"/>
    <property type="match status" value="1"/>
</dbReference>
<organism evidence="10 11">
    <name type="scientific">Vreelandella subglaciescola</name>
    <dbReference type="NCBI Taxonomy" id="29571"/>
    <lineage>
        <taxon>Bacteria</taxon>
        <taxon>Pseudomonadati</taxon>
        <taxon>Pseudomonadota</taxon>
        <taxon>Gammaproteobacteria</taxon>
        <taxon>Oceanospirillales</taxon>
        <taxon>Halomonadaceae</taxon>
        <taxon>Vreelandella</taxon>
    </lineage>
</organism>
<keyword evidence="2" id="KW-0813">Transport</keyword>
<dbReference type="Proteomes" id="UP000190911">
    <property type="component" value="Chromosome I"/>
</dbReference>
<feature type="disulfide bond" description="Redox-active" evidence="8">
    <location>
        <begin position="32"/>
        <end position="35"/>
    </location>
</feature>
<proteinExistence type="inferred from homology"/>
<accession>A0A1M7GU71</accession>
<dbReference type="InterPro" id="IPR005746">
    <property type="entry name" value="Thioredoxin"/>
</dbReference>
<evidence type="ECO:0000256" key="7">
    <source>
        <dbReference type="PIRNR" id="PIRNR000077"/>
    </source>
</evidence>
<dbReference type="InParanoid" id="A0A1M7GU71"/>
<dbReference type="CDD" id="cd02947">
    <property type="entry name" value="TRX_family"/>
    <property type="match status" value="1"/>
</dbReference>
<evidence type="ECO:0000313" key="10">
    <source>
        <dbReference type="EMBL" id="SHM19407.1"/>
    </source>
</evidence>
<evidence type="ECO:0000259" key="9">
    <source>
        <dbReference type="PROSITE" id="PS51352"/>
    </source>
</evidence>
<dbReference type="InterPro" id="IPR017937">
    <property type="entry name" value="Thioredoxin_CS"/>
</dbReference>
<reference evidence="10 11" key="1">
    <citation type="submission" date="2016-11" db="EMBL/GenBank/DDBJ databases">
        <authorList>
            <person name="Jaros S."/>
            <person name="Januszkiewicz K."/>
            <person name="Wedrychowicz H."/>
        </authorList>
    </citation>
    <scope>NUCLEOTIDE SEQUENCE [LARGE SCALE GENOMIC DNA]</scope>
    <source>
        <strain evidence="10 11">ACAM 12</strain>
    </source>
</reference>
<keyword evidence="5 8" id="KW-0676">Redox-active center</keyword>
<comment type="similarity">
    <text evidence="1 7">Belongs to the thioredoxin family.</text>
</comment>
<dbReference type="GO" id="GO:0015035">
    <property type="term" value="F:protein-disulfide reductase activity"/>
    <property type="evidence" value="ECO:0007669"/>
    <property type="project" value="UniProtKB-UniRule"/>
</dbReference>
<dbReference type="PRINTS" id="PR00421">
    <property type="entry name" value="THIOREDOXIN"/>
</dbReference>
<dbReference type="PIRSF" id="PIRSF000077">
    <property type="entry name" value="Thioredoxin"/>
    <property type="match status" value="1"/>
</dbReference>
<evidence type="ECO:0000313" key="11">
    <source>
        <dbReference type="Proteomes" id="UP000190911"/>
    </source>
</evidence>